<comment type="caution">
    <text evidence="2">The sequence shown here is derived from an EMBL/GenBank/DDBJ whole genome shotgun (WGS) entry which is preliminary data.</text>
</comment>
<feature type="compositionally biased region" description="Low complexity" evidence="1">
    <location>
        <begin position="16"/>
        <end position="25"/>
    </location>
</feature>
<feature type="region of interest" description="Disordered" evidence="1">
    <location>
        <begin position="1"/>
        <end position="73"/>
    </location>
</feature>
<protein>
    <submittedName>
        <fullName evidence="2">Uncharacterized protein</fullName>
    </submittedName>
</protein>
<sequence length="295" mass="32490">MAGNWNQNPPLPPRPQSYQGPYPQQQQPPPPPQPYYNPQQYNPQPYPPPNQQQQQYGYQQTYQPAPQHQPPQTFHSATIYPFVQAGHRQMSLLAPDRSHTLFTLVYPSTFTTSPRLAIYFGDHSKDPNTPELGGAQFHSFTTDKVDAWVNLPGGGGKWEWRFKKTFVSQSGLGGGAPGGNGNGNGYAATRKMKWGLEDKTVVLKVDDGSEGGGFFSLYGSSQAGSGPALARFVSSKGVDMGLTRKREEGQLEVIQPGGLGEGQFWEVVVTLFAEMERRRMANEEIKVAGQIAGDF</sequence>
<evidence type="ECO:0000313" key="3">
    <source>
        <dbReference type="Proteomes" id="UP001302676"/>
    </source>
</evidence>
<dbReference type="AlphaFoldDB" id="A0AAN6V024"/>
<feature type="compositionally biased region" description="Pro residues" evidence="1">
    <location>
        <begin position="26"/>
        <end position="35"/>
    </location>
</feature>
<dbReference type="EMBL" id="MU853604">
    <property type="protein sequence ID" value="KAK4141926.1"/>
    <property type="molecule type" value="Genomic_DNA"/>
</dbReference>
<proteinExistence type="predicted"/>
<dbReference type="RefSeq" id="XP_062635297.1">
    <property type="nucleotide sequence ID" value="XM_062777809.1"/>
</dbReference>
<evidence type="ECO:0000256" key="1">
    <source>
        <dbReference type="SAM" id="MobiDB-lite"/>
    </source>
</evidence>
<reference evidence="2" key="1">
    <citation type="journal article" date="2023" name="Mol. Phylogenet. Evol.">
        <title>Genome-scale phylogeny and comparative genomics of the fungal order Sordariales.</title>
        <authorList>
            <person name="Hensen N."/>
            <person name="Bonometti L."/>
            <person name="Westerberg I."/>
            <person name="Brannstrom I.O."/>
            <person name="Guillou S."/>
            <person name="Cros-Aarteil S."/>
            <person name="Calhoun S."/>
            <person name="Haridas S."/>
            <person name="Kuo A."/>
            <person name="Mondo S."/>
            <person name="Pangilinan J."/>
            <person name="Riley R."/>
            <person name="LaButti K."/>
            <person name="Andreopoulos B."/>
            <person name="Lipzen A."/>
            <person name="Chen C."/>
            <person name="Yan M."/>
            <person name="Daum C."/>
            <person name="Ng V."/>
            <person name="Clum A."/>
            <person name="Steindorff A."/>
            <person name="Ohm R.A."/>
            <person name="Martin F."/>
            <person name="Silar P."/>
            <person name="Natvig D.O."/>
            <person name="Lalanne C."/>
            <person name="Gautier V."/>
            <person name="Ament-Velasquez S.L."/>
            <person name="Kruys A."/>
            <person name="Hutchinson M.I."/>
            <person name="Powell A.J."/>
            <person name="Barry K."/>
            <person name="Miller A.N."/>
            <person name="Grigoriev I.V."/>
            <person name="Debuchy R."/>
            <person name="Gladieux P."/>
            <person name="Hiltunen Thoren M."/>
            <person name="Johannesson H."/>
        </authorList>
    </citation>
    <scope>NUCLEOTIDE SEQUENCE</scope>
    <source>
        <strain evidence="2">CBS 141.50</strain>
    </source>
</reference>
<feature type="compositionally biased region" description="Low complexity" evidence="1">
    <location>
        <begin position="51"/>
        <end position="66"/>
    </location>
</feature>
<evidence type="ECO:0000313" key="2">
    <source>
        <dbReference type="EMBL" id="KAK4141926.1"/>
    </source>
</evidence>
<organism evidence="2 3">
    <name type="scientific">Dichotomopilus funicola</name>
    <dbReference type="NCBI Taxonomy" id="1934379"/>
    <lineage>
        <taxon>Eukaryota</taxon>
        <taxon>Fungi</taxon>
        <taxon>Dikarya</taxon>
        <taxon>Ascomycota</taxon>
        <taxon>Pezizomycotina</taxon>
        <taxon>Sordariomycetes</taxon>
        <taxon>Sordariomycetidae</taxon>
        <taxon>Sordariales</taxon>
        <taxon>Chaetomiaceae</taxon>
        <taxon>Dichotomopilus</taxon>
    </lineage>
</organism>
<accession>A0AAN6V024</accession>
<name>A0AAN6V024_9PEZI</name>
<dbReference type="Proteomes" id="UP001302676">
    <property type="component" value="Unassembled WGS sequence"/>
</dbReference>
<keyword evidence="3" id="KW-1185">Reference proteome</keyword>
<gene>
    <name evidence="2" type="ORF">C8A04DRAFT_13678</name>
</gene>
<reference evidence="2" key="2">
    <citation type="submission" date="2023-05" db="EMBL/GenBank/DDBJ databases">
        <authorList>
            <consortium name="Lawrence Berkeley National Laboratory"/>
            <person name="Steindorff A."/>
            <person name="Hensen N."/>
            <person name="Bonometti L."/>
            <person name="Westerberg I."/>
            <person name="Brannstrom I.O."/>
            <person name="Guillou S."/>
            <person name="Cros-Aarteil S."/>
            <person name="Calhoun S."/>
            <person name="Haridas S."/>
            <person name="Kuo A."/>
            <person name="Mondo S."/>
            <person name="Pangilinan J."/>
            <person name="Riley R."/>
            <person name="Labutti K."/>
            <person name="Andreopoulos B."/>
            <person name="Lipzen A."/>
            <person name="Chen C."/>
            <person name="Yanf M."/>
            <person name="Daum C."/>
            <person name="Ng V."/>
            <person name="Clum A."/>
            <person name="Ohm R."/>
            <person name="Martin F."/>
            <person name="Silar P."/>
            <person name="Natvig D."/>
            <person name="Lalanne C."/>
            <person name="Gautier V."/>
            <person name="Ament-Velasquez S.L."/>
            <person name="Kruys A."/>
            <person name="Hutchinson M.I."/>
            <person name="Powell A.J."/>
            <person name="Barry K."/>
            <person name="Miller A.N."/>
            <person name="Grigoriev I.V."/>
            <person name="Debuchy R."/>
            <person name="Gladieux P."/>
            <person name="Thoren M.H."/>
            <person name="Johannesson H."/>
        </authorList>
    </citation>
    <scope>NUCLEOTIDE SEQUENCE</scope>
    <source>
        <strain evidence="2">CBS 141.50</strain>
    </source>
</reference>
<dbReference type="GeneID" id="87814422"/>